<keyword evidence="5" id="KW-0808">Transferase</keyword>
<evidence type="ECO:0000256" key="13">
    <source>
        <dbReference type="RuleBase" id="RU363063"/>
    </source>
</evidence>
<comment type="similarity">
    <text evidence="3 13">Belongs to the glycosyltransferase 31 family.</text>
</comment>
<dbReference type="GO" id="GO:0000139">
    <property type="term" value="C:Golgi membrane"/>
    <property type="evidence" value="ECO:0007669"/>
    <property type="project" value="UniProtKB-SubCell"/>
</dbReference>
<proteinExistence type="inferred from homology"/>
<reference evidence="14 15" key="1">
    <citation type="journal article" date="2011" name="Proc. Natl. Acad. Sci. U.S.A.">
        <title>Genetic diversity and population structure of the endangered marsupial Sarcophilus harrisii (Tasmanian devil).</title>
        <authorList>
            <person name="Miller W."/>
            <person name="Hayes V.M."/>
            <person name="Ratan A."/>
            <person name="Petersen D.C."/>
            <person name="Wittekindt N.E."/>
            <person name="Miller J."/>
            <person name="Walenz B."/>
            <person name="Knight J."/>
            <person name="Qi J."/>
            <person name="Zhao F."/>
            <person name="Wang Q."/>
            <person name="Bedoya-Reina O.C."/>
            <person name="Katiyar N."/>
            <person name="Tomsho L.P."/>
            <person name="Kasson L.M."/>
            <person name="Hardie R.A."/>
            <person name="Woodbridge P."/>
            <person name="Tindall E.A."/>
            <person name="Bertelsen M.F."/>
            <person name="Dixon D."/>
            <person name="Pyecroft S."/>
            <person name="Helgen K.M."/>
            <person name="Lesk A.M."/>
            <person name="Pringle T.H."/>
            <person name="Patterson N."/>
            <person name="Zhang Y."/>
            <person name="Kreiss A."/>
            <person name="Woods G.M."/>
            <person name="Jones M.E."/>
            <person name="Schuster S.C."/>
        </authorList>
    </citation>
    <scope>NUCLEOTIDE SEQUENCE [LARGE SCALE GENOMIC DNA]</scope>
</reference>
<dbReference type="PANTHER" id="PTHR11214:SF151">
    <property type="entry name" value="HEXOSYLTRANSFERASE"/>
    <property type="match status" value="1"/>
</dbReference>
<reference evidence="14" key="3">
    <citation type="submission" date="2025-09" db="UniProtKB">
        <authorList>
            <consortium name="Ensembl"/>
        </authorList>
    </citation>
    <scope>IDENTIFICATION</scope>
</reference>
<dbReference type="EC" id="2.4.1.-" evidence="13"/>
<evidence type="ECO:0000256" key="4">
    <source>
        <dbReference type="ARBA" id="ARBA00022676"/>
    </source>
</evidence>
<dbReference type="Gene3D" id="3.90.550.50">
    <property type="match status" value="1"/>
</dbReference>
<dbReference type="PANTHER" id="PTHR11214">
    <property type="entry name" value="BETA-1,3-N-ACETYLGLUCOSAMINYLTRANSFERASE"/>
    <property type="match status" value="1"/>
</dbReference>
<organism evidence="14 15">
    <name type="scientific">Sarcophilus harrisii</name>
    <name type="common">Tasmanian devil</name>
    <name type="synonym">Sarcophilus laniarius</name>
    <dbReference type="NCBI Taxonomy" id="9305"/>
    <lineage>
        <taxon>Eukaryota</taxon>
        <taxon>Metazoa</taxon>
        <taxon>Chordata</taxon>
        <taxon>Craniata</taxon>
        <taxon>Vertebrata</taxon>
        <taxon>Euteleostomi</taxon>
        <taxon>Mammalia</taxon>
        <taxon>Metatheria</taxon>
        <taxon>Dasyuromorphia</taxon>
        <taxon>Dasyuridae</taxon>
        <taxon>Sarcophilus</taxon>
    </lineage>
</organism>
<evidence type="ECO:0000256" key="10">
    <source>
        <dbReference type="ARBA" id="ARBA00023098"/>
    </source>
</evidence>
<dbReference type="eggNOG" id="KOG2287">
    <property type="taxonomic scope" value="Eukaryota"/>
</dbReference>
<keyword evidence="7" id="KW-0735">Signal-anchor</keyword>
<name>G3VFF5_SARHA</name>
<keyword evidence="9 13" id="KW-0333">Golgi apparatus</keyword>
<keyword evidence="6" id="KW-0812">Transmembrane</keyword>
<evidence type="ECO:0000256" key="8">
    <source>
        <dbReference type="ARBA" id="ARBA00022989"/>
    </source>
</evidence>
<keyword evidence="8" id="KW-1133">Transmembrane helix</keyword>
<keyword evidence="15" id="KW-1185">Reference proteome</keyword>
<accession>G3VFF5</accession>
<evidence type="ECO:0000256" key="12">
    <source>
        <dbReference type="ARBA" id="ARBA00023180"/>
    </source>
</evidence>
<evidence type="ECO:0000256" key="3">
    <source>
        <dbReference type="ARBA" id="ARBA00008661"/>
    </source>
</evidence>
<dbReference type="GO" id="GO:0006629">
    <property type="term" value="P:lipid metabolic process"/>
    <property type="evidence" value="ECO:0007669"/>
    <property type="project" value="UniProtKB-KW"/>
</dbReference>
<comment type="pathway">
    <text evidence="2">Protein modification; protein glycosylation.</text>
</comment>
<keyword evidence="11" id="KW-0472">Membrane</keyword>
<keyword evidence="12" id="KW-0325">Glycoprotein</keyword>
<reference evidence="14" key="2">
    <citation type="submission" date="2025-08" db="UniProtKB">
        <authorList>
            <consortium name="Ensembl"/>
        </authorList>
    </citation>
    <scope>IDENTIFICATION</scope>
</reference>
<keyword evidence="10" id="KW-0443">Lipid metabolism</keyword>
<dbReference type="InterPro" id="IPR002659">
    <property type="entry name" value="Glyco_trans_31"/>
</dbReference>
<dbReference type="AlphaFoldDB" id="G3VFF5"/>
<evidence type="ECO:0000256" key="6">
    <source>
        <dbReference type="ARBA" id="ARBA00022692"/>
    </source>
</evidence>
<dbReference type="Proteomes" id="UP000007648">
    <property type="component" value="Unassembled WGS sequence"/>
</dbReference>
<protein>
    <recommendedName>
        <fullName evidence="13">Hexosyltransferase</fullName>
        <ecNumber evidence="13">2.4.1.-</ecNumber>
    </recommendedName>
</protein>
<dbReference type="Ensembl" id="ENSSHAT00000001930.2">
    <property type="protein sequence ID" value="ENSSHAP00000001909.2"/>
    <property type="gene ID" value="ENSSHAG00000001700.2"/>
</dbReference>
<evidence type="ECO:0000256" key="5">
    <source>
        <dbReference type="ARBA" id="ARBA00022679"/>
    </source>
</evidence>
<evidence type="ECO:0000256" key="2">
    <source>
        <dbReference type="ARBA" id="ARBA00004922"/>
    </source>
</evidence>
<sequence>MKLSRRHLVWGALLSTAFGGLLLLLVGQFVNFRTRSLDLLPLDSTELAEDTLNLSLRKFEWQTQTPHPLQLKYPYPYPFLLNHPDKCEGPRGAPFLLMLVMTQPQDVGRRQAIRKTWGNETLELGVIIRRLFVLGLPPPLFTKELHELLQEEDREHGDLLQVGFLDTYRNLTLKVLMGLEWMAQYCPDAHYVLKVDGDVFLNPSFLVQQVLQPNGPPRPDFITGHIYRGKGPFRSPANKWYMPPELYLQDIYPPFCGGPGYVLSGPLALRILAVAQTLKVIYLEDVFVGLCLQQLGLEPIPPPPESFRLSRIAYEHCAYHQLALVHGFQPQELLQIWQDFQTVNKICPALLFSFLFFKL</sequence>
<evidence type="ECO:0000256" key="9">
    <source>
        <dbReference type="ARBA" id="ARBA00023034"/>
    </source>
</evidence>
<dbReference type="InParanoid" id="G3VFF5"/>
<dbReference type="GeneTree" id="ENSGT00940000163421"/>
<evidence type="ECO:0000256" key="7">
    <source>
        <dbReference type="ARBA" id="ARBA00022968"/>
    </source>
</evidence>
<comment type="subcellular location">
    <subcellularLocation>
        <location evidence="1 13">Golgi apparatus membrane</location>
        <topology evidence="1 13">Single-pass type II membrane protein</topology>
    </subcellularLocation>
</comment>
<evidence type="ECO:0000313" key="15">
    <source>
        <dbReference type="Proteomes" id="UP000007648"/>
    </source>
</evidence>
<dbReference type="HOGENOM" id="CLU_036849_2_1_1"/>
<evidence type="ECO:0000313" key="14">
    <source>
        <dbReference type="Ensembl" id="ENSSHAP00000001909.2"/>
    </source>
</evidence>
<dbReference type="GO" id="GO:0008499">
    <property type="term" value="F:N-acetyl-beta-D-glucosaminide beta-(1,3)-galactosyltransferase activity"/>
    <property type="evidence" value="ECO:0007669"/>
    <property type="project" value="TreeGrafter"/>
</dbReference>
<evidence type="ECO:0000256" key="11">
    <source>
        <dbReference type="ARBA" id="ARBA00023136"/>
    </source>
</evidence>
<keyword evidence="4 13" id="KW-0328">Glycosyltransferase</keyword>
<dbReference type="Pfam" id="PF01762">
    <property type="entry name" value="Galactosyl_T"/>
    <property type="match status" value="1"/>
</dbReference>
<dbReference type="FunFam" id="3.90.550.50:FF:000001">
    <property type="entry name" value="Hexosyltransferase"/>
    <property type="match status" value="1"/>
</dbReference>
<dbReference type="GO" id="GO:0006493">
    <property type="term" value="P:protein O-linked glycosylation"/>
    <property type="evidence" value="ECO:0007669"/>
    <property type="project" value="TreeGrafter"/>
</dbReference>
<evidence type="ECO:0000256" key="1">
    <source>
        <dbReference type="ARBA" id="ARBA00004323"/>
    </source>
</evidence>